<evidence type="ECO:0000313" key="2">
    <source>
        <dbReference type="Proteomes" id="UP000265520"/>
    </source>
</evidence>
<evidence type="ECO:0000313" key="1">
    <source>
        <dbReference type="EMBL" id="MCI75606.1"/>
    </source>
</evidence>
<name>A0A392USY3_9FABA</name>
<keyword evidence="2" id="KW-1185">Reference proteome</keyword>
<accession>A0A392USY3</accession>
<dbReference type="EMBL" id="LXQA010886799">
    <property type="protein sequence ID" value="MCI75606.1"/>
    <property type="molecule type" value="Genomic_DNA"/>
</dbReference>
<comment type="caution">
    <text evidence="1">The sequence shown here is derived from an EMBL/GenBank/DDBJ whole genome shotgun (WGS) entry which is preliminary data.</text>
</comment>
<dbReference type="AlphaFoldDB" id="A0A392USY3"/>
<organism evidence="1 2">
    <name type="scientific">Trifolium medium</name>
    <dbReference type="NCBI Taxonomy" id="97028"/>
    <lineage>
        <taxon>Eukaryota</taxon>
        <taxon>Viridiplantae</taxon>
        <taxon>Streptophyta</taxon>
        <taxon>Embryophyta</taxon>
        <taxon>Tracheophyta</taxon>
        <taxon>Spermatophyta</taxon>
        <taxon>Magnoliopsida</taxon>
        <taxon>eudicotyledons</taxon>
        <taxon>Gunneridae</taxon>
        <taxon>Pentapetalae</taxon>
        <taxon>rosids</taxon>
        <taxon>fabids</taxon>
        <taxon>Fabales</taxon>
        <taxon>Fabaceae</taxon>
        <taxon>Papilionoideae</taxon>
        <taxon>50 kb inversion clade</taxon>
        <taxon>NPAAA clade</taxon>
        <taxon>Hologalegina</taxon>
        <taxon>IRL clade</taxon>
        <taxon>Trifolieae</taxon>
        <taxon>Trifolium</taxon>
    </lineage>
</organism>
<feature type="non-terminal residue" evidence="1">
    <location>
        <position position="1"/>
    </location>
</feature>
<reference evidence="1 2" key="1">
    <citation type="journal article" date="2018" name="Front. Plant Sci.">
        <title>Red Clover (Trifolium pratense) and Zigzag Clover (T. medium) - A Picture of Genomic Similarities and Differences.</title>
        <authorList>
            <person name="Dluhosova J."/>
            <person name="Istvanek J."/>
            <person name="Nedelnik J."/>
            <person name="Repkova J."/>
        </authorList>
    </citation>
    <scope>NUCLEOTIDE SEQUENCE [LARGE SCALE GENOMIC DNA]</scope>
    <source>
        <strain evidence="2">cv. 10/8</strain>
        <tissue evidence="1">Leaf</tissue>
    </source>
</reference>
<protein>
    <submittedName>
        <fullName evidence="1">Uncharacterized protein</fullName>
    </submittedName>
</protein>
<dbReference type="Proteomes" id="UP000265520">
    <property type="component" value="Unassembled WGS sequence"/>
</dbReference>
<proteinExistence type="predicted"/>
<sequence>VGGWRGCVGVEETVVDVGGGDVGGVSDLTSRFLFADPISRYVAVTA</sequence>